<comment type="caution">
    <text evidence="3">The sequence shown here is derived from an EMBL/GenBank/DDBJ whole genome shotgun (WGS) entry which is preliminary data.</text>
</comment>
<dbReference type="Pfam" id="PF09832">
    <property type="entry name" value="DUF2059"/>
    <property type="match status" value="1"/>
</dbReference>
<gene>
    <name evidence="3" type="ORF">RQP53_02135</name>
</gene>
<feature type="domain" description="DUF2059" evidence="2">
    <location>
        <begin position="117"/>
        <end position="161"/>
    </location>
</feature>
<reference evidence="3" key="1">
    <citation type="submission" date="2023-09" db="EMBL/GenBank/DDBJ databases">
        <title>Paucibacter sp. APW11 Genome sequencing and assembly.</title>
        <authorList>
            <person name="Kim I."/>
        </authorList>
    </citation>
    <scope>NUCLEOTIDE SEQUENCE</scope>
    <source>
        <strain evidence="3">APW11</strain>
    </source>
</reference>
<dbReference type="EMBL" id="JAVXZY010000001">
    <property type="protein sequence ID" value="MDT8998067.1"/>
    <property type="molecule type" value="Genomic_DNA"/>
</dbReference>
<keyword evidence="4" id="KW-1185">Reference proteome</keyword>
<organism evidence="3 4">
    <name type="scientific">Roseateles aquae</name>
    <dbReference type="NCBI Taxonomy" id="3077235"/>
    <lineage>
        <taxon>Bacteria</taxon>
        <taxon>Pseudomonadati</taxon>
        <taxon>Pseudomonadota</taxon>
        <taxon>Betaproteobacteria</taxon>
        <taxon>Burkholderiales</taxon>
        <taxon>Sphaerotilaceae</taxon>
        <taxon>Roseateles</taxon>
    </lineage>
</organism>
<evidence type="ECO:0000256" key="1">
    <source>
        <dbReference type="SAM" id="SignalP"/>
    </source>
</evidence>
<evidence type="ECO:0000259" key="2">
    <source>
        <dbReference type="Pfam" id="PF09832"/>
    </source>
</evidence>
<evidence type="ECO:0000313" key="4">
    <source>
        <dbReference type="Proteomes" id="UP001246372"/>
    </source>
</evidence>
<evidence type="ECO:0000313" key="3">
    <source>
        <dbReference type="EMBL" id="MDT8998067.1"/>
    </source>
</evidence>
<feature type="signal peptide" evidence="1">
    <location>
        <begin position="1"/>
        <end position="26"/>
    </location>
</feature>
<dbReference type="Proteomes" id="UP001246372">
    <property type="component" value="Unassembled WGS sequence"/>
</dbReference>
<feature type="chain" id="PRO_5046315156" evidence="1">
    <location>
        <begin position="27"/>
        <end position="201"/>
    </location>
</feature>
<sequence length="201" mass="21214">MNATPLKSVKLFVAAAALVCAGQVLAQSSTTSPAKKELITKLLTMQQAGIETLARTVLQAPVGQLMQGASSAVRQMPAEKREAAAKAIEADVKKFVDDNGPFIRDRAVKLAPSTVGAILDERFSEDELRQLLAWLESPTSKKFNQVSNDMQKALTDKLLAEIGPTLDTRFSTLQQSVAKTLGVSVPPAGAASGAKPAAAKK</sequence>
<keyword evidence="1" id="KW-0732">Signal</keyword>
<dbReference type="InterPro" id="IPR018637">
    <property type="entry name" value="DUF2059"/>
</dbReference>
<proteinExistence type="predicted"/>
<dbReference type="RefSeq" id="WP_315648346.1">
    <property type="nucleotide sequence ID" value="NZ_JAVXZY010000001.1"/>
</dbReference>
<name>A0ABU3P666_9BURK</name>
<protein>
    <submittedName>
        <fullName evidence="3">DUF2059 domain-containing protein</fullName>
    </submittedName>
</protein>
<accession>A0ABU3P666</accession>